<reference evidence="1" key="1">
    <citation type="submission" date="2021-06" db="EMBL/GenBank/DDBJ databases">
        <authorList>
            <person name="Kallberg Y."/>
            <person name="Tangrot J."/>
            <person name="Rosling A."/>
        </authorList>
    </citation>
    <scope>NUCLEOTIDE SEQUENCE</scope>
    <source>
        <strain evidence="1">IN212</strain>
    </source>
</reference>
<evidence type="ECO:0000313" key="1">
    <source>
        <dbReference type="EMBL" id="CAG8763518.1"/>
    </source>
</evidence>
<dbReference type="AlphaFoldDB" id="A0A9N9J4N5"/>
<evidence type="ECO:0000313" key="2">
    <source>
        <dbReference type="Proteomes" id="UP000789396"/>
    </source>
</evidence>
<name>A0A9N9J4N5_9GLOM</name>
<dbReference type="Proteomes" id="UP000789396">
    <property type="component" value="Unassembled WGS sequence"/>
</dbReference>
<gene>
    <name evidence="1" type="ORF">RFULGI_LOCUS14497</name>
</gene>
<keyword evidence="2" id="KW-1185">Reference proteome</keyword>
<feature type="non-terminal residue" evidence="1">
    <location>
        <position position="96"/>
    </location>
</feature>
<protein>
    <submittedName>
        <fullName evidence="1">4501_t:CDS:1</fullName>
    </submittedName>
</protein>
<accession>A0A9N9J4N5</accession>
<sequence length="96" mass="11172">LRKAQELGLERNREKMLSELGGKSKEQELDLERSREEMLSKLGSKLNEQYLEDLNETYEFREAPALSVEPRGVWNVKSSAGKEKMGYTYLKNVNFE</sequence>
<comment type="caution">
    <text evidence="1">The sequence shown here is derived from an EMBL/GenBank/DDBJ whole genome shotgun (WGS) entry which is preliminary data.</text>
</comment>
<dbReference type="EMBL" id="CAJVPZ010042301">
    <property type="protein sequence ID" value="CAG8763518.1"/>
    <property type="molecule type" value="Genomic_DNA"/>
</dbReference>
<organism evidence="1 2">
    <name type="scientific">Racocetra fulgida</name>
    <dbReference type="NCBI Taxonomy" id="60492"/>
    <lineage>
        <taxon>Eukaryota</taxon>
        <taxon>Fungi</taxon>
        <taxon>Fungi incertae sedis</taxon>
        <taxon>Mucoromycota</taxon>
        <taxon>Glomeromycotina</taxon>
        <taxon>Glomeromycetes</taxon>
        <taxon>Diversisporales</taxon>
        <taxon>Gigasporaceae</taxon>
        <taxon>Racocetra</taxon>
    </lineage>
</organism>
<proteinExistence type="predicted"/>
<feature type="non-terminal residue" evidence="1">
    <location>
        <position position="1"/>
    </location>
</feature>